<sequence length="1125" mass="127981">MSSASSYDSDLHDEEMEMDFLRERYEEDNRSYDVFLSFRGEDTRASFTSHLYTALHDAGVFVFKDDETLPRGNKISPWLQLAIEESRVSVVVFSRNYAESRWCLKELEKIMECHRTTGHVVVPVFYDVDPSEVRHQTGHFGTAFRNLENRLLKVEVEGLQRWWETLAEAAGISGLSVVRYCNLRREVGDKICLLAQHWREALREAAGILGDSVSDLGEMDIASKIDYFVERWRDGLCVATRIPWRGMLIAEKLIDLLVKHWRETLCEALCEAVGFSDGADLYYREIEMVYKIEQLVVNWSTALCEAAGSISGGAHLNSKGGKFANEISLLMKHWREAHCEHSGIPLAFLLNFSVEEEIIRDFKDLMMSWKEALREAAGISRVVVLNYRGKVKIAAKEINILVKHWAEALCEAASISGIVVLNSRNESEAIKTIVENVTRLLDKTELFVADNPVGVEPRVQEMIELIDQKQSNDVLVLGMWGMGGIGKTTIAKAIYNKIGRNFEGKSFLAHIREVWEQDAGQVYLQEQLLFDIEKDTNTKIRDVDSGKVMLKERLRHKRVLLILDDVNNLHQLNVLCGSREWFGSGSRIIITTRDMHILRGRRVDKVFRMKGMNEDESIELFSWHAFKQASPREDFIELSRNVVAYSAGLPLALEVLGSYLFDMEVTEWKNVLEKLKKIPNGEVQEKLKISYDGLTDDTEKGIFLDIACFFIGMDRNDVIHILNGCGLCAENGIRVLVERSLVTVDYKNKLGMHDLLRDMGREIIRSKTPMELEERSRLWVHEDALDVLSKETGTKAIEGLALKLPRTNTKCLSTKAFKEMKKLRLLQLAGVQLVGDFKYLSKDLRWLCWHGFPLACIPTNLYQGSLVSIELENSNVNLLWKEAQNMATSDGGGCLLPGDSYPDWLTFNSEGSSVTFEIPQVKGRNLKKMMCHVHYSSPENITSDGLKNLLVINHTKAIIQLYKRNALVSFEDEEWQGVLSKIEPANKVQIVVVFWSKLTVYKTTIYLIYEPMNEKIEHSRARNKNVMDSSGDENECVVGTISLQVESIYKPTNDIMEHCHASNKNAIVSSSDENACVVRPFSPQVESIDDLRCVSKKGLIKRLLNKLLSCEYFCNANSENMKNQG</sequence>
<organism evidence="6 7">
    <name type="scientific">Glycine soja</name>
    <name type="common">Wild soybean</name>
    <dbReference type="NCBI Taxonomy" id="3848"/>
    <lineage>
        <taxon>Eukaryota</taxon>
        <taxon>Viridiplantae</taxon>
        <taxon>Streptophyta</taxon>
        <taxon>Embryophyta</taxon>
        <taxon>Tracheophyta</taxon>
        <taxon>Spermatophyta</taxon>
        <taxon>Magnoliopsida</taxon>
        <taxon>eudicotyledons</taxon>
        <taxon>Gunneridae</taxon>
        <taxon>Pentapetalae</taxon>
        <taxon>rosids</taxon>
        <taxon>fabids</taxon>
        <taxon>Fabales</taxon>
        <taxon>Fabaceae</taxon>
        <taxon>Papilionoideae</taxon>
        <taxon>50 kb inversion clade</taxon>
        <taxon>NPAAA clade</taxon>
        <taxon>indigoferoid/millettioid clade</taxon>
        <taxon>Phaseoleae</taxon>
        <taxon>Glycine</taxon>
        <taxon>Glycine subgen. Soja</taxon>
    </lineage>
</organism>
<dbReference type="Pfam" id="PF01582">
    <property type="entry name" value="TIR"/>
    <property type="match status" value="1"/>
</dbReference>
<keyword evidence="3" id="KW-0611">Plant defense</keyword>
<dbReference type="SUPFAM" id="SSF52200">
    <property type="entry name" value="Toll/Interleukin receptor TIR domain"/>
    <property type="match status" value="1"/>
</dbReference>
<dbReference type="InterPro" id="IPR036390">
    <property type="entry name" value="WH_DNA-bd_sf"/>
</dbReference>
<dbReference type="Proteomes" id="UP000289340">
    <property type="component" value="Chromosome 3"/>
</dbReference>
<dbReference type="InterPro" id="IPR058192">
    <property type="entry name" value="WHD_ROQ1-like"/>
</dbReference>
<keyword evidence="4" id="KW-0520">NAD</keyword>
<dbReference type="PRINTS" id="PR00364">
    <property type="entry name" value="DISEASERSIST"/>
</dbReference>
<comment type="caution">
    <text evidence="6">The sequence shown here is derived from an EMBL/GenBank/DDBJ whole genome shotgun (WGS) entry which is preliminary data.</text>
</comment>
<protein>
    <submittedName>
        <fullName evidence="6">TMV resistance protein N</fullName>
    </submittedName>
</protein>
<gene>
    <name evidence="6" type="ORF">D0Y65_006102</name>
</gene>
<dbReference type="InterPro" id="IPR002182">
    <property type="entry name" value="NB-ARC"/>
</dbReference>
<dbReference type="Gene3D" id="3.40.50.10140">
    <property type="entry name" value="Toll/interleukin-1 receptor homology (TIR) domain"/>
    <property type="match status" value="2"/>
</dbReference>
<dbReference type="SMART" id="SM00382">
    <property type="entry name" value="AAA"/>
    <property type="match status" value="1"/>
</dbReference>
<dbReference type="InterPro" id="IPR003593">
    <property type="entry name" value="AAA+_ATPase"/>
</dbReference>
<dbReference type="PANTHER" id="PTHR11017">
    <property type="entry name" value="LEUCINE-RICH REPEAT-CONTAINING PROTEIN"/>
    <property type="match status" value="1"/>
</dbReference>
<evidence type="ECO:0000313" key="7">
    <source>
        <dbReference type="Proteomes" id="UP000289340"/>
    </source>
</evidence>
<dbReference type="InterPro" id="IPR044974">
    <property type="entry name" value="Disease_R_plants"/>
</dbReference>
<dbReference type="Pfam" id="PF23282">
    <property type="entry name" value="WHD_ROQ1"/>
    <property type="match status" value="1"/>
</dbReference>
<dbReference type="Gene3D" id="1.10.8.430">
    <property type="entry name" value="Helical domain of apoptotic protease-activating factors"/>
    <property type="match status" value="1"/>
</dbReference>
<proteinExistence type="predicted"/>
<dbReference type="SUPFAM" id="SSF46785">
    <property type="entry name" value="Winged helix' DNA-binding domain"/>
    <property type="match status" value="1"/>
</dbReference>
<evidence type="ECO:0000259" key="5">
    <source>
        <dbReference type="PROSITE" id="PS50104"/>
    </source>
</evidence>
<dbReference type="GO" id="GO:0007165">
    <property type="term" value="P:signal transduction"/>
    <property type="evidence" value="ECO:0007669"/>
    <property type="project" value="InterPro"/>
</dbReference>
<reference evidence="6 7" key="1">
    <citation type="submission" date="2018-09" db="EMBL/GenBank/DDBJ databases">
        <title>A high-quality reference genome of wild soybean provides a powerful tool to mine soybean genomes.</title>
        <authorList>
            <person name="Xie M."/>
            <person name="Chung C.Y.L."/>
            <person name="Li M.-W."/>
            <person name="Wong F.-L."/>
            <person name="Chan T.-F."/>
            <person name="Lam H.-M."/>
        </authorList>
    </citation>
    <scope>NUCLEOTIDE SEQUENCE [LARGE SCALE GENOMIC DNA]</scope>
    <source>
        <strain evidence="7">cv. W05</strain>
        <tissue evidence="6">Hypocotyl of etiolated seedlings</tissue>
    </source>
</reference>
<dbReference type="GO" id="GO:0006952">
    <property type="term" value="P:defense response"/>
    <property type="evidence" value="ECO:0007669"/>
    <property type="project" value="UniProtKB-KW"/>
</dbReference>
<dbReference type="PROSITE" id="PS50104">
    <property type="entry name" value="TIR"/>
    <property type="match status" value="1"/>
</dbReference>
<dbReference type="Pfam" id="PF00931">
    <property type="entry name" value="NB-ARC"/>
    <property type="match status" value="1"/>
</dbReference>
<keyword evidence="1" id="KW-0433">Leucine-rich repeat</keyword>
<evidence type="ECO:0000256" key="1">
    <source>
        <dbReference type="ARBA" id="ARBA00022614"/>
    </source>
</evidence>
<dbReference type="GO" id="GO:0043531">
    <property type="term" value="F:ADP binding"/>
    <property type="evidence" value="ECO:0007669"/>
    <property type="project" value="InterPro"/>
</dbReference>
<accession>A0A445L784</accession>
<dbReference type="EMBL" id="QZWG01000003">
    <property type="protein sequence ID" value="RZC19142.1"/>
    <property type="molecule type" value="Genomic_DNA"/>
</dbReference>
<feature type="domain" description="TIR" evidence="5">
    <location>
        <begin position="30"/>
        <end position="170"/>
    </location>
</feature>
<evidence type="ECO:0000256" key="4">
    <source>
        <dbReference type="ARBA" id="ARBA00023027"/>
    </source>
</evidence>
<dbReference type="PANTHER" id="PTHR11017:SF271">
    <property type="entry name" value="DISEASE RESISTANCE PROTEIN (TIR-NBS-LRR CLASS) FAMILY"/>
    <property type="match status" value="1"/>
</dbReference>
<evidence type="ECO:0000256" key="3">
    <source>
        <dbReference type="ARBA" id="ARBA00022821"/>
    </source>
</evidence>
<dbReference type="InterPro" id="IPR042197">
    <property type="entry name" value="Apaf_helical"/>
</dbReference>
<name>A0A445L784_GLYSO</name>
<keyword evidence="7" id="KW-1185">Reference proteome</keyword>
<dbReference type="InterPro" id="IPR035897">
    <property type="entry name" value="Toll_tir_struct_dom_sf"/>
</dbReference>
<evidence type="ECO:0000313" key="6">
    <source>
        <dbReference type="EMBL" id="RZC19142.1"/>
    </source>
</evidence>
<dbReference type="InterPro" id="IPR027417">
    <property type="entry name" value="P-loop_NTPase"/>
</dbReference>
<dbReference type="InterPro" id="IPR000157">
    <property type="entry name" value="TIR_dom"/>
</dbReference>
<dbReference type="SMART" id="SM00255">
    <property type="entry name" value="TIR"/>
    <property type="match status" value="1"/>
</dbReference>
<evidence type="ECO:0000256" key="2">
    <source>
        <dbReference type="ARBA" id="ARBA00022737"/>
    </source>
</evidence>
<dbReference type="SUPFAM" id="SSF52540">
    <property type="entry name" value="P-loop containing nucleoside triphosphate hydrolases"/>
    <property type="match status" value="1"/>
</dbReference>
<dbReference type="AlphaFoldDB" id="A0A445L784"/>
<dbReference type="Gene3D" id="3.40.50.300">
    <property type="entry name" value="P-loop containing nucleotide triphosphate hydrolases"/>
    <property type="match status" value="1"/>
</dbReference>
<keyword evidence="2" id="KW-0677">Repeat</keyword>
<dbReference type="FunFam" id="3.40.50.10140:FF:000007">
    <property type="entry name" value="Disease resistance protein (TIR-NBS-LRR class)"/>
    <property type="match status" value="1"/>
</dbReference>